<reference evidence="8 9" key="1">
    <citation type="submission" date="2021-10" db="EMBL/GenBank/DDBJ databases">
        <title>Alishewanella koreense sp. nov. isolated from seawater of southwestern coast in South Korea and the proposal for the reclassification of Rheinheimera perlucida and Rheinheimera tuosuensis as Arsukibacterium perlucida and Arsukibacterium tuosuensis.</title>
        <authorList>
            <person name="Kim K.H."/>
            <person name="Ruan W."/>
            <person name="Kim K.R."/>
            <person name="Baek J.H."/>
            <person name="Jeon C.O."/>
        </authorList>
    </citation>
    <scope>NUCLEOTIDE SEQUENCE [LARGE SCALE GENOMIC DNA]</scope>
    <source>
        <strain evidence="8 9">16-MA</strain>
    </source>
</reference>
<keyword evidence="5" id="KW-1133">Transmembrane helix</keyword>
<feature type="transmembrane region" description="Helical" evidence="5">
    <location>
        <begin position="353"/>
        <end position="376"/>
    </location>
</feature>
<dbReference type="EMBL" id="JAEINI020000005">
    <property type="protein sequence ID" value="MCB5227140.1"/>
    <property type="molecule type" value="Genomic_DNA"/>
</dbReference>
<dbReference type="SUPFAM" id="SSF88946">
    <property type="entry name" value="Sigma2 domain of RNA polymerase sigma factors"/>
    <property type="match status" value="1"/>
</dbReference>
<dbReference type="InterPro" id="IPR036388">
    <property type="entry name" value="WH-like_DNA-bd_sf"/>
</dbReference>
<feature type="domain" description="RNA polymerase sigma-70 region 2" evidence="6">
    <location>
        <begin position="34"/>
        <end position="100"/>
    </location>
</feature>
<gene>
    <name evidence="8" type="ORF">JAO78_009975</name>
</gene>
<keyword evidence="5" id="KW-0812">Transmembrane</keyword>
<keyword evidence="3" id="KW-0731">Sigma factor</keyword>
<name>A0ABS8C496_9ALTE</name>
<dbReference type="PANTHER" id="PTHR43133:SF25">
    <property type="entry name" value="RNA POLYMERASE SIGMA FACTOR RFAY-RELATED"/>
    <property type="match status" value="1"/>
</dbReference>
<protein>
    <submittedName>
        <fullName evidence="8">RNA polymerase sigma factor</fullName>
    </submittedName>
</protein>
<evidence type="ECO:0000256" key="3">
    <source>
        <dbReference type="ARBA" id="ARBA00023082"/>
    </source>
</evidence>
<proteinExistence type="inferred from homology"/>
<evidence type="ECO:0000256" key="1">
    <source>
        <dbReference type="ARBA" id="ARBA00010641"/>
    </source>
</evidence>
<feature type="transmembrane region" description="Helical" evidence="5">
    <location>
        <begin position="197"/>
        <end position="220"/>
    </location>
</feature>
<dbReference type="Pfam" id="PF08281">
    <property type="entry name" value="Sigma70_r4_2"/>
    <property type="match status" value="1"/>
</dbReference>
<dbReference type="InterPro" id="IPR013325">
    <property type="entry name" value="RNA_pol_sigma_r2"/>
</dbReference>
<dbReference type="NCBIfam" id="TIGR02937">
    <property type="entry name" value="sigma70-ECF"/>
    <property type="match status" value="1"/>
</dbReference>
<dbReference type="Pfam" id="PF04542">
    <property type="entry name" value="Sigma70_r2"/>
    <property type="match status" value="1"/>
</dbReference>
<keyword evidence="5" id="KW-0472">Membrane</keyword>
<comment type="caution">
    <text evidence="8">The sequence shown here is derived from an EMBL/GenBank/DDBJ whole genome shotgun (WGS) entry which is preliminary data.</text>
</comment>
<keyword evidence="4" id="KW-0804">Transcription</keyword>
<evidence type="ECO:0000259" key="7">
    <source>
        <dbReference type="Pfam" id="PF08281"/>
    </source>
</evidence>
<evidence type="ECO:0000256" key="2">
    <source>
        <dbReference type="ARBA" id="ARBA00023015"/>
    </source>
</evidence>
<keyword evidence="9" id="KW-1185">Reference proteome</keyword>
<feature type="transmembrane region" description="Helical" evidence="5">
    <location>
        <begin position="306"/>
        <end position="325"/>
    </location>
</feature>
<feature type="transmembrane region" description="Helical" evidence="5">
    <location>
        <begin position="283"/>
        <end position="300"/>
    </location>
</feature>
<evidence type="ECO:0000256" key="4">
    <source>
        <dbReference type="ARBA" id="ARBA00023163"/>
    </source>
</evidence>
<dbReference type="InterPro" id="IPR007627">
    <property type="entry name" value="RNA_pol_sigma70_r2"/>
</dbReference>
<dbReference type="Gene3D" id="1.10.1740.10">
    <property type="match status" value="1"/>
</dbReference>
<dbReference type="Proteomes" id="UP000633814">
    <property type="component" value="Unassembled WGS sequence"/>
</dbReference>
<evidence type="ECO:0000313" key="9">
    <source>
        <dbReference type="Proteomes" id="UP000633814"/>
    </source>
</evidence>
<evidence type="ECO:0000313" key="8">
    <source>
        <dbReference type="EMBL" id="MCB5227140.1"/>
    </source>
</evidence>
<accession>A0ABS8C496</accession>
<dbReference type="InterPro" id="IPR013249">
    <property type="entry name" value="RNA_pol_sigma70_r4_t2"/>
</dbReference>
<dbReference type="CDD" id="cd06171">
    <property type="entry name" value="Sigma70_r4"/>
    <property type="match status" value="1"/>
</dbReference>
<dbReference type="PANTHER" id="PTHR43133">
    <property type="entry name" value="RNA POLYMERASE ECF-TYPE SIGMA FACTO"/>
    <property type="match status" value="1"/>
</dbReference>
<sequence length="384" mass="42547">MHHAQLSPQNTLEQQLQPDVMAAIAGDMQAFGRLIQRCQNSVSSIALAIVQDLDASEDICQQVFIAAWQQLRSLQNTTSFLPWLRQITRYRAYSYLRERQDHRIERGEKAETLLAAFASDTFPDEELLRDEQADIIREFLAELPSESREIVLLFYREEQNSQQVAALLGITENSVRKKLQRVRELLKTQLLNRYGKLILSTAPNIGLTSAIISALLIGSPPAAAATASAMTAHSSGLAKFGWLLSGALLGAFGGMLGVVLGMRAPLKNAASDNERNRLLRYRNQALVWVGLSGLLLAAAYEFTTGAIALLLAFGLFMTGVAYLQVRVWQTIKPRLLAKAAQSKQAKRQYRNNLFWCWFGMLGGTTAGFAGLIAGLIKNGRWFFG</sequence>
<evidence type="ECO:0000259" key="6">
    <source>
        <dbReference type="Pfam" id="PF04542"/>
    </source>
</evidence>
<dbReference type="RefSeq" id="WP_226751200.1">
    <property type="nucleotide sequence ID" value="NZ_JAEINI020000005.1"/>
</dbReference>
<dbReference type="InterPro" id="IPR013324">
    <property type="entry name" value="RNA_pol_sigma_r3/r4-like"/>
</dbReference>
<dbReference type="Gene3D" id="1.10.10.10">
    <property type="entry name" value="Winged helix-like DNA-binding domain superfamily/Winged helix DNA-binding domain"/>
    <property type="match status" value="1"/>
</dbReference>
<feature type="domain" description="RNA polymerase sigma factor 70 region 4 type 2" evidence="7">
    <location>
        <begin position="135"/>
        <end position="186"/>
    </location>
</feature>
<feature type="transmembrane region" description="Helical" evidence="5">
    <location>
        <begin position="240"/>
        <end position="262"/>
    </location>
</feature>
<dbReference type="SUPFAM" id="SSF88659">
    <property type="entry name" value="Sigma3 and sigma4 domains of RNA polymerase sigma factors"/>
    <property type="match status" value="1"/>
</dbReference>
<organism evidence="8 9">
    <name type="scientific">Alishewanella maricola</name>
    <dbReference type="NCBI Taxonomy" id="2795740"/>
    <lineage>
        <taxon>Bacteria</taxon>
        <taxon>Pseudomonadati</taxon>
        <taxon>Pseudomonadota</taxon>
        <taxon>Gammaproteobacteria</taxon>
        <taxon>Alteromonadales</taxon>
        <taxon>Alteromonadaceae</taxon>
        <taxon>Alishewanella</taxon>
    </lineage>
</organism>
<dbReference type="InterPro" id="IPR014284">
    <property type="entry name" value="RNA_pol_sigma-70_dom"/>
</dbReference>
<comment type="similarity">
    <text evidence="1">Belongs to the sigma-70 factor family. ECF subfamily.</text>
</comment>
<dbReference type="InterPro" id="IPR039425">
    <property type="entry name" value="RNA_pol_sigma-70-like"/>
</dbReference>
<evidence type="ECO:0000256" key="5">
    <source>
        <dbReference type="SAM" id="Phobius"/>
    </source>
</evidence>
<keyword evidence="2" id="KW-0805">Transcription regulation</keyword>